<gene>
    <name evidence="3" type="ORF">JOE61_003341</name>
</gene>
<protein>
    <recommendedName>
        <fullName evidence="2">DUF3152 domain-containing protein</fullName>
    </recommendedName>
</protein>
<dbReference type="Gene3D" id="3.40.390.10">
    <property type="entry name" value="Collagenase (Catalytic Domain)"/>
    <property type="match status" value="1"/>
</dbReference>
<evidence type="ECO:0000256" key="1">
    <source>
        <dbReference type="SAM" id="MobiDB-lite"/>
    </source>
</evidence>
<dbReference type="SUPFAM" id="SSF55486">
    <property type="entry name" value="Metalloproteases ('zincins'), catalytic domain"/>
    <property type="match status" value="1"/>
</dbReference>
<proteinExistence type="predicted"/>
<feature type="domain" description="DUF3152" evidence="2">
    <location>
        <begin position="67"/>
        <end position="225"/>
    </location>
</feature>
<keyword evidence="4" id="KW-1185">Reference proteome</keyword>
<comment type="caution">
    <text evidence="3">The sequence shown here is derived from an EMBL/GenBank/DDBJ whole genome shotgun (WGS) entry which is preliminary data.</text>
</comment>
<dbReference type="Proteomes" id="UP000732378">
    <property type="component" value="Unassembled WGS sequence"/>
</dbReference>
<evidence type="ECO:0000313" key="3">
    <source>
        <dbReference type="EMBL" id="MBM7509527.1"/>
    </source>
</evidence>
<dbReference type="RefSeq" id="WP_193671073.1">
    <property type="nucleotide sequence ID" value="NZ_JACDTV010000024.1"/>
</dbReference>
<reference evidence="3 4" key="1">
    <citation type="submission" date="2021-01" db="EMBL/GenBank/DDBJ databases">
        <title>Sequencing the genomes of 1000 actinobacteria strains.</title>
        <authorList>
            <person name="Klenk H.-P."/>
        </authorList>
    </citation>
    <scope>NUCLEOTIDE SEQUENCE [LARGE SCALE GENOMIC DNA]</scope>
    <source>
        <strain evidence="3 4">DSM 18239</strain>
    </source>
</reference>
<evidence type="ECO:0000313" key="4">
    <source>
        <dbReference type="Proteomes" id="UP000732378"/>
    </source>
</evidence>
<sequence length="236" mass="24515">MLAGALASSSLPIDATGSGQGSGKESAGGSTISPAGLPEPLFQRRIAGRRLQELSSRELATLVQPDGPGTFRVARASTAADPAVVDVRYTVEVENGLPFGLSDTAAVISSTLRDAKGWSAVLGVSLERVDAGADLRVLVATPMTTDELCSPLATKGRVSCRNGGLVVLNARRWAAGVSHYNGAVPLYRRYLINHEVGHALGQQHAECPGTGEPAPVMQQQTYGLDGCRANAWPSVA</sequence>
<dbReference type="InterPro" id="IPR022603">
    <property type="entry name" value="DUF3152"/>
</dbReference>
<evidence type="ECO:0000259" key="2">
    <source>
        <dbReference type="Pfam" id="PF11350"/>
    </source>
</evidence>
<name>A0ABS2MEA5_9ACTN</name>
<dbReference type="Pfam" id="PF11350">
    <property type="entry name" value="DUF3152"/>
    <property type="match status" value="1"/>
</dbReference>
<dbReference type="EMBL" id="JAFBBZ010000001">
    <property type="protein sequence ID" value="MBM7509527.1"/>
    <property type="molecule type" value="Genomic_DNA"/>
</dbReference>
<organism evidence="3 4">
    <name type="scientific">Nocardioides salarius</name>
    <dbReference type="NCBI Taxonomy" id="374513"/>
    <lineage>
        <taxon>Bacteria</taxon>
        <taxon>Bacillati</taxon>
        <taxon>Actinomycetota</taxon>
        <taxon>Actinomycetes</taxon>
        <taxon>Propionibacteriales</taxon>
        <taxon>Nocardioidaceae</taxon>
        <taxon>Nocardioides</taxon>
    </lineage>
</organism>
<feature type="region of interest" description="Disordered" evidence="1">
    <location>
        <begin position="1"/>
        <end position="38"/>
    </location>
</feature>
<dbReference type="InterPro" id="IPR024079">
    <property type="entry name" value="MetalloPept_cat_dom_sf"/>
</dbReference>
<accession>A0ABS2MEA5</accession>